<evidence type="ECO:0000259" key="2">
    <source>
        <dbReference type="PROSITE" id="PS50206"/>
    </source>
</evidence>
<dbReference type="PROSITE" id="PS51257">
    <property type="entry name" value="PROKAR_LIPOPROTEIN"/>
    <property type="match status" value="1"/>
</dbReference>
<reference evidence="3 4" key="1">
    <citation type="submission" date="2018-12" db="EMBL/GenBank/DDBJ databases">
        <title>Genome Sequence of Candidatus Viridilinea halotolerans isolated from saline sulfide-rich spring.</title>
        <authorList>
            <person name="Grouzdev D.S."/>
            <person name="Burganskaya E.I."/>
            <person name="Krutkina M.S."/>
            <person name="Sukhacheva M.V."/>
            <person name="Gorlenko V.M."/>
        </authorList>
    </citation>
    <scope>NUCLEOTIDE SEQUENCE [LARGE SCALE GENOMIC DNA]</scope>
    <source>
        <strain evidence="3">Chok-6</strain>
    </source>
</reference>
<dbReference type="InterPro" id="IPR001763">
    <property type="entry name" value="Rhodanese-like_dom"/>
</dbReference>
<feature type="domain" description="Rhodanese" evidence="2">
    <location>
        <begin position="52"/>
        <end position="140"/>
    </location>
</feature>
<evidence type="ECO:0000313" key="4">
    <source>
        <dbReference type="Proteomes" id="UP000280307"/>
    </source>
</evidence>
<dbReference type="CDD" id="cd00158">
    <property type="entry name" value="RHOD"/>
    <property type="match status" value="1"/>
</dbReference>
<dbReference type="EMBL" id="RSAS01000666">
    <property type="protein sequence ID" value="RRR69128.1"/>
    <property type="molecule type" value="Genomic_DNA"/>
</dbReference>
<evidence type="ECO:0000256" key="1">
    <source>
        <dbReference type="SAM" id="SignalP"/>
    </source>
</evidence>
<name>A0A426TUX5_9CHLR</name>
<feature type="signal peptide" evidence="1">
    <location>
        <begin position="1"/>
        <end position="24"/>
    </location>
</feature>
<keyword evidence="1" id="KW-0732">Signal</keyword>
<evidence type="ECO:0000313" key="3">
    <source>
        <dbReference type="EMBL" id="RRR69128.1"/>
    </source>
</evidence>
<dbReference type="AlphaFoldDB" id="A0A426TUX5"/>
<protein>
    <submittedName>
        <fullName evidence="3">Rhodanese-like domain-containing protein</fullName>
    </submittedName>
</protein>
<dbReference type="Gene3D" id="3.40.250.10">
    <property type="entry name" value="Rhodanese-like domain"/>
    <property type="match status" value="1"/>
</dbReference>
<sequence length="140" mass="14904">MPTTIRLLALLFMTLLLAACSGTAATPARAPLSAQPSFNNMTVQELKTTLDNGEPMLVLDVRTPAEYANDGHIAGSLLIPVDELPSRLAEVPSDQPIACFCRSGNRSETACGMLAQAGYSNLHNVEGGIRAWRAAGYPFE</sequence>
<dbReference type="PROSITE" id="PS50206">
    <property type="entry name" value="RHODANESE_3"/>
    <property type="match status" value="1"/>
</dbReference>
<comment type="caution">
    <text evidence="3">The sequence shown here is derived from an EMBL/GenBank/DDBJ whole genome shotgun (WGS) entry which is preliminary data.</text>
</comment>
<feature type="chain" id="PRO_5018980141" evidence="1">
    <location>
        <begin position="25"/>
        <end position="140"/>
    </location>
</feature>
<organism evidence="3 4">
    <name type="scientific">Candidatus Viridilinea halotolerans</name>
    <dbReference type="NCBI Taxonomy" id="2491704"/>
    <lineage>
        <taxon>Bacteria</taxon>
        <taxon>Bacillati</taxon>
        <taxon>Chloroflexota</taxon>
        <taxon>Chloroflexia</taxon>
        <taxon>Chloroflexales</taxon>
        <taxon>Chloroflexineae</taxon>
        <taxon>Oscillochloridaceae</taxon>
        <taxon>Candidatus Viridilinea</taxon>
    </lineage>
</organism>
<dbReference type="Proteomes" id="UP000280307">
    <property type="component" value="Unassembled WGS sequence"/>
</dbReference>
<dbReference type="InterPro" id="IPR036873">
    <property type="entry name" value="Rhodanese-like_dom_sf"/>
</dbReference>
<dbReference type="SUPFAM" id="SSF52821">
    <property type="entry name" value="Rhodanese/Cell cycle control phosphatase"/>
    <property type="match status" value="1"/>
</dbReference>
<dbReference type="InterPro" id="IPR050229">
    <property type="entry name" value="GlpE_sulfurtransferase"/>
</dbReference>
<dbReference type="PANTHER" id="PTHR43031:SF1">
    <property type="entry name" value="PYRIDINE NUCLEOTIDE-DISULPHIDE OXIDOREDUCTASE"/>
    <property type="match status" value="1"/>
</dbReference>
<dbReference type="PANTHER" id="PTHR43031">
    <property type="entry name" value="FAD-DEPENDENT OXIDOREDUCTASE"/>
    <property type="match status" value="1"/>
</dbReference>
<dbReference type="Pfam" id="PF00581">
    <property type="entry name" value="Rhodanese"/>
    <property type="match status" value="1"/>
</dbReference>
<proteinExistence type="predicted"/>
<accession>A0A426TUX5</accession>
<gene>
    <name evidence="3" type="ORF">EI684_16500</name>
</gene>
<dbReference type="SMART" id="SM00450">
    <property type="entry name" value="RHOD"/>
    <property type="match status" value="1"/>
</dbReference>